<protein>
    <submittedName>
        <fullName evidence="2">Uncharacterized protein</fullName>
    </submittedName>
</protein>
<accession>A0A166R475</accession>
<evidence type="ECO:0000313" key="3">
    <source>
        <dbReference type="Proteomes" id="UP000076532"/>
    </source>
</evidence>
<dbReference type="Proteomes" id="UP000076532">
    <property type="component" value="Unassembled WGS sequence"/>
</dbReference>
<feature type="compositionally biased region" description="Acidic residues" evidence="1">
    <location>
        <begin position="130"/>
        <end position="157"/>
    </location>
</feature>
<sequence>MMLVHEDKGHICNLSLGLTAMPSHVYQLTITTSDRDGGTKTITEMYSTLLSANRAAYIHHKVRLPDEGIYEGQEPVEDVNWDAPYSERIQEHEYINSEIVVEEYEVWGPDVSHGEVDEEQSIWKMTAGLDGDEDDEDDEGEGDDDEDDGAESPEVEIIEPPAKRVKLDTDTEKSKD</sequence>
<reference evidence="2 3" key="1">
    <citation type="journal article" date="2016" name="Mol. Biol. Evol.">
        <title>Comparative Genomics of Early-Diverging Mushroom-Forming Fungi Provides Insights into the Origins of Lignocellulose Decay Capabilities.</title>
        <authorList>
            <person name="Nagy L.G."/>
            <person name="Riley R."/>
            <person name="Tritt A."/>
            <person name="Adam C."/>
            <person name="Daum C."/>
            <person name="Floudas D."/>
            <person name="Sun H."/>
            <person name="Yadav J.S."/>
            <person name="Pangilinan J."/>
            <person name="Larsson K.H."/>
            <person name="Matsuura K."/>
            <person name="Barry K."/>
            <person name="Labutti K."/>
            <person name="Kuo R."/>
            <person name="Ohm R.A."/>
            <person name="Bhattacharya S.S."/>
            <person name="Shirouzu T."/>
            <person name="Yoshinaga Y."/>
            <person name="Martin F.M."/>
            <person name="Grigoriev I.V."/>
            <person name="Hibbett D.S."/>
        </authorList>
    </citation>
    <scope>NUCLEOTIDE SEQUENCE [LARGE SCALE GENOMIC DNA]</scope>
    <source>
        <strain evidence="2 3">CBS 109695</strain>
    </source>
</reference>
<name>A0A166R475_9AGAM</name>
<proteinExistence type="predicted"/>
<keyword evidence="3" id="KW-1185">Reference proteome</keyword>
<feature type="compositionally biased region" description="Basic and acidic residues" evidence="1">
    <location>
        <begin position="161"/>
        <end position="176"/>
    </location>
</feature>
<feature type="region of interest" description="Disordered" evidence="1">
    <location>
        <begin position="112"/>
        <end position="176"/>
    </location>
</feature>
<dbReference type="AlphaFoldDB" id="A0A166R475"/>
<dbReference type="EMBL" id="KV417506">
    <property type="protein sequence ID" value="KZP27883.1"/>
    <property type="molecule type" value="Genomic_DNA"/>
</dbReference>
<evidence type="ECO:0000256" key="1">
    <source>
        <dbReference type="SAM" id="MobiDB-lite"/>
    </source>
</evidence>
<gene>
    <name evidence="2" type="ORF">FIBSPDRAFT_853064</name>
</gene>
<evidence type="ECO:0000313" key="2">
    <source>
        <dbReference type="EMBL" id="KZP27883.1"/>
    </source>
</evidence>
<organism evidence="2 3">
    <name type="scientific">Athelia psychrophila</name>
    <dbReference type="NCBI Taxonomy" id="1759441"/>
    <lineage>
        <taxon>Eukaryota</taxon>
        <taxon>Fungi</taxon>
        <taxon>Dikarya</taxon>
        <taxon>Basidiomycota</taxon>
        <taxon>Agaricomycotina</taxon>
        <taxon>Agaricomycetes</taxon>
        <taxon>Agaricomycetidae</taxon>
        <taxon>Atheliales</taxon>
        <taxon>Atheliaceae</taxon>
        <taxon>Athelia</taxon>
    </lineage>
</organism>